<organism evidence="2 3">
    <name type="scientific">Shewanella salipaludis</name>
    <dbReference type="NCBI Taxonomy" id="2723052"/>
    <lineage>
        <taxon>Bacteria</taxon>
        <taxon>Pseudomonadati</taxon>
        <taxon>Pseudomonadota</taxon>
        <taxon>Gammaproteobacteria</taxon>
        <taxon>Alteromonadales</taxon>
        <taxon>Shewanellaceae</taxon>
        <taxon>Shewanella</taxon>
    </lineage>
</organism>
<dbReference type="PANTHER" id="PTHR42905">
    <property type="entry name" value="PHOSPHOENOLPYRUVATE CARBOXYLASE"/>
    <property type="match status" value="1"/>
</dbReference>
<evidence type="ECO:0000313" key="3">
    <source>
        <dbReference type="Proteomes" id="UP000737113"/>
    </source>
</evidence>
<dbReference type="RefSeq" id="WP_169564649.1">
    <property type="nucleotide sequence ID" value="NZ_JAAXYH010000008.1"/>
</dbReference>
<dbReference type="Pfam" id="PF13714">
    <property type="entry name" value="PEP_mutase"/>
    <property type="match status" value="1"/>
</dbReference>
<keyword evidence="1" id="KW-0479">Metal-binding</keyword>
<dbReference type="Gene3D" id="3.20.20.60">
    <property type="entry name" value="Phosphoenolpyruvate-binding domains"/>
    <property type="match status" value="1"/>
</dbReference>
<dbReference type="SUPFAM" id="SSF51621">
    <property type="entry name" value="Phosphoenolpyruvate/pyruvate domain"/>
    <property type="match status" value="1"/>
</dbReference>
<dbReference type="InterPro" id="IPR039556">
    <property type="entry name" value="ICL/PEPM"/>
</dbReference>
<gene>
    <name evidence="2" type="ORF">HC757_12195</name>
</gene>
<protein>
    <submittedName>
        <fullName evidence="2">Isocitrate lyase/phosphoenolpyruvate mutase family protein</fullName>
    </submittedName>
</protein>
<reference evidence="2" key="1">
    <citation type="submission" date="2020-04" db="EMBL/GenBank/DDBJ databases">
        <title>Description of Shewanella salipaludis sp. nov., isolated from a salt marsh.</title>
        <authorList>
            <person name="Park S."/>
            <person name="Yoon J.-H."/>
        </authorList>
    </citation>
    <scope>NUCLEOTIDE SEQUENCE</scope>
    <source>
        <strain evidence="2">SHSM-M6</strain>
    </source>
</reference>
<dbReference type="Proteomes" id="UP000737113">
    <property type="component" value="Unassembled WGS sequence"/>
</dbReference>
<dbReference type="CDD" id="cd00377">
    <property type="entry name" value="ICL_PEPM"/>
    <property type="match status" value="1"/>
</dbReference>
<dbReference type="AlphaFoldDB" id="A0A972FUC3"/>
<dbReference type="InterPro" id="IPR040442">
    <property type="entry name" value="Pyrv_kinase-like_dom_sf"/>
</dbReference>
<evidence type="ECO:0000256" key="1">
    <source>
        <dbReference type="ARBA" id="ARBA00022723"/>
    </source>
</evidence>
<proteinExistence type="predicted"/>
<keyword evidence="2" id="KW-0456">Lyase</keyword>
<dbReference type="EMBL" id="JAAXYH010000008">
    <property type="protein sequence ID" value="NMH65921.1"/>
    <property type="molecule type" value="Genomic_DNA"/>
</dbReference>
<keyword evidence="3" id="KW-1185">Reference proteome</keyword>
<sequence>MTTSARSASLLQSFTLLHSHRVPLLLPNAWDAASAALLQMAGAPAIATSSAALAWSLGYADGGALPRAALLHAVEGIMRVSKVPVSIDIEDGYSHEPQAVAALVADLLALGVVGVNLEDGSKPPALLVDKIGAIRASASSREVFINARTDVYLRDLAAGEEAIAMTLARLSAYRAAGADCGFIPGIDSQQVAARLAEGLDMPLNFMLLDGGSRIAGLFEAGISRFSQGPAPFLGAYAALLRASSHFLGSGREEQTEAEAKELSFARVNDLFA</sequence>
<dbReference type="InterPro" id="IPR015813">
    <property type="entry name" value="Pyrv/PenolPyrv_kinase-like_dom"/>
</dbReference>
<evidence type="ECO:0000313" key="2">
    <source>
        <dbReference type="EMBL" id="NMH65921.1"/>
    </source>
</evidence>
<dbReference type="GO" id="GO:0046872">
    <property type="term" value="F:metal ion binding"/>
    <property type="evidence" value="ECO:0007669"/>
    <property type="project" value="UniProtKB-KW"/>
</dbReference>
<dbReference type="PANTHER" id="PTHR42905:SF16">
    <property type="entry name" value="CARBOXYPHOSPHONOENOLPYRUVATE PHOSPHONOMUTASE-LIKE PROTEIN (AFU_ORTHOLOGUE AFUA_5G07230)"/>
    <property type="match status" value="1"/>
</dbReference>
<name>A0A972FUC3_9GAMM</name>
<accession>A0A972FUC3</accession>
<dbReference type="GO" id="GO:0016829">
    <property type="term" value="F:lyase activity"/>
    <property type="evidence" value="ECO:0007669"/>
    <property type="project" value="UniProtKB-KW"/>
</dbReference>
<comment type="caution">
    <text evidence="2">The sequence shown here is derived from an EMBL/GenBank/DDBJ whole genome shotgun (WGS) entry which is preliminary data.</text>
</comment>